<keyword evidence="2" id="KW-1185">Reference proteome</keyword>
<comment type="caution">
    <text evidence="1">The sequence shown here is derived from an EMBL/GenBank/DDBJ whole genome shotgun (WGS) entry which is preliminary data.</text>
</comment>
<reference evidence="2" key="1">
    <citation type="journal article" date="2019" name="Int. J. Syst. Evol. Microbiol.">
        <title>The Global Catalogue of Microorganisms (GCM) 10K type strain sequencing project: providing services to taxonomists for standard genome sequencing and annotation.</title>
        <authorList>
            <consortium name="The Broad Institute Genomics Platform"/>
            <consortium name="The Broad Institute Genome Sequencing Center for Infectious Disease"/>
            <person name="Wu L."/>
            <person name="Ma J."/>
        </authorList>
    </citation>
    <scope>NUCLEOTIDE SEQUENCE [LARGE SCALE GENOMIC DNA]</scope>
    <source>
        <strain evidence="2">JCM 16929</strain>
    </source>
</reference>
<dbReference type="Proteomes" id="UP001501490">
    <property type="component" value="Unassembled WGS sequence"/>
</dbReference>
<protein>
    <submittedName>
        <fullName evidence="1">Uncharacterized protein</fullName>
    </submittedName>
</protein>
<accession>A0ABP6ZKF7</accession>
<evidence type="ECO:0000313" key="2">
    <source>
        <dbReference type="Proteomes" id="UP001501490"/>
    </source>
</evidence>
<proteinExistence type="predicted"/>
<sequence length="59" mass="6583">MQDEAGHELTLVTENQRLQVVTTQGAPSLTPQTARDLADELTQWADCQQTARSHRQPLP</sequence>
<organism evidence="1 2">
    <name type="scientific">Microlunatus ginsengisoli</name>
    <dbReference type="NCBI Taxonomy" id="363863"/>
    <lineage>
        <taxon>Bacteria</taxon>
        <taxon>Bacillati</taxon>
        <taxon>Actinomycetota</taxon>
        <taxon>Actinomycetes</taxon>
        <taxon>Propionibacteriales</taxon>
        <taxon>Propionibacteriaceae</taxon>
        <taxon>Microlunatus</taxon>
    </lineage>
</organism>
<evidence type="ECO:0000313" key="1">
    <source>
        <dbReference type="EMBL" id="GAA3612727.1"/>
    </source>
</evidence>
<dbReference type="EMBL" id="BAABAB010000009">
    <property type="protein sequence ID" value="GAA3612727.1"/>
    <property type="molecule type" value="Genomic_DNA"/>
</dbReference>
<gene>
    <name evidence="1" type="ORF">GCM10022236_13120</name>
</gene>
<name>A0ABP6ZKF7_9ACTN</name>